<feature type="region of interest" description="Disordered" evidence="1">
    <location>
        <begin position="59"/>
        <end position="83"/>
    </location>
</feature>
<dbReference type="EMBL" id="JAINZZ010000038">
    <property type="protein sequence ID" value="MBY8880854.1"/>
    <property type="molecule type" value="Genomic_DNA"/>
</dbReference>
<keyword evidence="2" id="KW-1133">Transmembrane helix</keyword>
<dbReference type="RefSeq" id="WP_222966303.1">
    <property type="nucleotide sequence ID" value="NZ_JAINZZ010000038.1"/>
</dbReference>
<reference evidence="3 4" key="1">
    <citation type="submission" date="2021-08" db="EMBL/GenBank/DDBJ databases">
        <title>WGS of actinomycetes from Thailand.</title>
        <authorList>
            <person name="Thawai C."/>
        </authorList>
    </citation>
    <scope>NUCLEOTIDE SEQUENCE [LARGE SCALE GENOMIC DNA]</scope>
    <source>
        <strain evidence="3 4">PLK6-54</strain>
    </source>
</reference>
<comment type="caution">
    <text evidence="3">The sequence shown here is derived from an EMBL/GenBank/DDBJ whole genome shotgun (WGS) entry which is preliminary data.</text>
</comment>
<evidence type="ECO:0000313" key="3">
    <source>
        <dbReference type="EMBL" id="MBY8880854.1"/>
    </source>
</evidence>
<gene>
    <name evidence="3" type="ORF">K7862_24925</name>
</gene>
<organism evidence="3 4">
    <name type="scientific">Actinacidiphila acidipaludis</name>
    <dbReference type="NCBI Taxonomy" id="2873382"/>
    <lineage>
        <taxon>Bacteria</taxon>
        <taxon>Bacillati</taxon>
        <taxon>Actinomycetota</taxon>
        <taxon>Actinomycetes</taxon>
        <taxon>Kitasatosporales</taxon>
        <taxon>Streptomycetaceae</taxon>
        <taxon>Actinacidiphila</taxon>
    </lineage>
</organism>
<evidence type="ECO:0000256" key="1">
    <source>
        <dbReference type="SAM" id="MobiDB-lite"/>
    </source>
</evidence>
<evidence type="ECO:0000256" key="2">
    <source>
        <dbReference type="SAM" id="Phobius"/>
    </source>
</evidence>
<evidence type="ECO:0000313" key="4">
    <source>
        <dbReference type="Proteomes" id="UP000778578"/>
    </source>
</evidence>
<proteinExistence type="predicted"/>
<dbReference type="Proteomes" id="UP000778578">
    <property type="component" value="Unassembled WGS sequence"/>
</dbReference>
<name>A0ABS7QCG9_9ACTN</name>
<feature type="transmembrane region" description="Helical" evidence="2">
    <location>
        <begin position="12"/>
        <end position="31"/>
    </location>
</feature>
<keyword evidence="2" id="KW-0812">Transmembrane</keyword>
<accession>A0ABS7QCG9</accession>
<sequence length="83" mass="9212">MGRINDMLTRHQWLQFAIGWVLAAGIVLLVFPGRSPVATLLRVVLYSAVAIGMAVTRRRREKAAAGRRPPPGARRTTWSRSTT</sequence>
<feature type="transmembrane region" description="Helical" evidence="2">
    <location>
        <begin position="37"/>
        <end position="55"/>
    </location>
</feature>
<keyword evidence="2" id="KW-0472">Membrane</keyword>
<protein>
    <submittedName>
        <fullName evidence="3">Uncharacterized protein</fullName>
    </submittedName>
</protein>
<keyword evidence="4" id="KW-1185">Reference proteome</keyword>